<dbReference type="AlphaFoldDB" id="A0A434AG54"/>
<reference evidence="1 2" key="1">
    <citation type="submission" date="2018-11" db="EMBL/GenBank/DDBJ databases">
        <title>Parancylomarina longa gen. nov., sp. nov., isolated from sediments of southern Okinawa.</title>
        <authorList>
            <person name="Fu T."/>
        </authorList>
    </citation>
    <scope>NUCLEOTIDE SEQUENCE [LARGE SCALE GENOMIC DNA]</scope>
    <source>
        <strain evidence="1 2">T3-2 S1-C</strain>
    </source>
</reference>
<evidence type="ECO:0000313" key="2">
    <source>
        <dbReference type="Proteomes" id="UP000282985"/>
    </source>
</evidence>
<comment type="caution">
    <text evidence="1">The sequence shown here is derived from an EMBL/GenBank/DDBJ whole genome shotgun (WGS) entry which is preliminary data.</text>
</comment>
<proteinExistence type="predicted"/>
<organism evidence="1 2">
    <name type="scientific">Ancylomarina longa</name>
    <dbReference type="NCBI Taxonomy" id="2487017"/>
    <lineage>
        <taxon>Bacteria</taxon>
        <taxon>Pseudomonadati</taxon>
        <taxon>Bacteroidota</taxon>
        <taxon>Bacteroidia</taxon>
        <taxon>Marinilabiliales</taxon>
        <taxon>Marinifilaceae</taxon>
        <taxon>Ancylomarina</taxon>
    </lineage>
</organism>
<name>A0A434AG54_9BACT</name>
<accession>A0A434AG54</accession>
<dbReference type="EMBL" id="RJJX01000023">
    <property type="protein sequence ID" value="RUT73365.1"/>
    <property type="molecule type" value="Genomic_DNA"/>
</dbReference>
<gene>
    <name evidence="1" type="ORF">DLK05_13930</name>
</gene>
<protein>
    <submittedName>
        <fullName evidence="1">Uncharacterized protein</fullName>
    </submittedName>
</protein>
<dbReference type="Proteomes" id="UP000282985">
    <property type="component" value="Unassembled WGS sequence"/>
</dbReference>
<keyword evidence="2" id="KW-1185">Reference proteome</keyword>
<evidence type="ECO:0000313" key="1">
    <source>
        <dbReference type="EMBL" id="RUT73365.1"/>
    </source>
</evidence>
<sequence>MIKNKWKLAFWICFVFLILTVGFGYYSILDQGVTITYMKQGYENTENDLNSIIDIVNNSDFSKNSIEQGLKGHRFFDMMDFKMDTLPLERVELIFRNDTLKTIRYQW</sequence>